<gene>
    <name evidence="2" type="ORF">EV186_102272</name>
</gene>
<comment type="caution">
    <text evidence="2">The sequence shown here is derived from an EMBL/GenBank/DDBJ whole genome shotgun (WGS) entry which is preliminary data.</text>
</comment>
<reference evidence="2 3" key="1">
    <citation type="submission" date="2019-03" db="EMBL/GenBank/DDBJ databases">
        <title>Genomic Encyclopedia of Type Strains, Phase IV (KMG-IV): sequencing the most valuable type-strain genomes for metagenomic binning, comparative biology and taxonomic classification.</title>
        <authorList>
            <person name="Goeker M."/>
        </authorList>
    </citation>
    <scope>NUCLEOTIDE SEQUENCE [LARGE SCALE GENOMIC DNA]</scope>
    <source>
        <strain evidence="2 3">DSM 45361</strain>
    </source>
</reference>
<name>A0A4V3CZN5_LABRH</name>
<feature type="domain" description="UspA" evidence="1">
    <location>
        <begin position="11"/>
        <end position="127"/>
    </location>
</feature>
<sequence>MEPLNEKEILRPIVVGVDGSARSQVALRWAVEQARLRGAPLRVVHAVDAVENYASGRRIVELATTAARTIEPGLVVRCATPMKSARAALIEEAKNAELLVLARPARGGQSRIVSHLASHAPCTVVLVVEPVTGSTSRPAR</sequence>
<dbReference type="Gene3D" id="3.40.50.620">
    <property type="entry name" value="HUPs"/>
    <property type="match status" value="1"/>
</dbReference>
<evidence type="ECO:0000313" key="3">
    <source>
        <dbReference type="Proteomes" id="UP000295444"/>
    </source>
</evidence>
<dbReference type="Proteomes" id="UP000295444">
    <property type="component" value="Unassembled WGS sequence"/>
</dbReference>
<dbReference type="OrthoDB" id="5244367at2"/>
<dbReference type="AlphaFoldDB" id="A0A4V3CZN5"/>
<dbReference type="EMBL" id="SNXZ01000002">
    <property type="protein sequence ID" value="TDQ00411.1"/>
    <property type="molecule type" value="Genomic_DNA"/>
</dbReference>
<dbReference type="Pfam" id="PF00582">
    <property type="entry name" value="Usp"/>
    <property type="match status" value="1"/>
</dbReference>
<accession>A0A4V3CZN5</accession>
<dbReference type="SUPFAM" id="SSF52402">
    <property type="entry name" value="Adenine nucleotide alpha hydrolases-like"/>
    <property type="match status" value="1"/>
</dbReference>
<protein>
    <submittedName>
        <fullName evidence="2">Universal stress protein family protein</fullName>
    </submittedName>
</protein>
<proteinExistence type="predicted"/>
<evidence type="ECO:0000259" key="1">
    <source>
        <dbReference type="Pfam" id="PF00582"/>
    </source>
</evidence>
<organism evidence="2 3">
    <name type="scientific">Labedaea rhizosphaerae</name>
    <dbReference type="NCBI Taxonomy" id="598644"/>
    <lineage>
        <taxon>Bacteria</taxon>
        <taxon>Bacillati</taxon>
        <taxon>Actinomycetota</taxon>
        <taxon>Actinomycetes</taxon>
        <taxon>Pseudonocardiales</taxon>
        <taxon>Pseudonocardiaceae</taxon>
        <taxon>Labedaea</taxon>
    </lineage>
</organism>
<evidence type="ECO:0000313" key="2">
    <source>
        <dbReference type="EMBL" id="TDQ00411.1"/>
    </source>
</evidence>
<dbReference type="InterPro" id="IPR014729">
    <property type="entry name" value="Rossmann-like_a/b/a_fold"/>
</dbReference>
<dbReference type="InterPro" id="IPR006016">
    <property type="entry name" value="UspA"/>
</dbReference>
<dbReference type="RefSeq" id="WP_133849134.1">
    <property type="nucleotide sequence ID" value="NZ_SNXZ01000002.1"/>
</dbReference>
<keyword evidence="3" id="KW-1185">Reference proteome</keyword>